<feature type="region of interest" description="Disordered" evidence="1">
    <location>
        <begin position="1"/>
        <end position="42"/>
    </location>
</feature>
<dbReference type="AlphaFoldDB" id="A0A830HGH8"/>
<keyword evidence="3" id="KW-1185">Reference proteome</keyword>
<organism evidence="2 3">
    <name type="scientific">Pycnococcus provasolii</name>
    <dbReference type="NCBI Taxonomy" id="41880"/>
    <lineage>
        <taxon>Eukaryota</taxon>
        <taxon>Viridiplantae</taxon>
        <taxon>Chlorophyta</taxon>
        <taxon>Pseudoscourfieldiophyceae</taxon>
        <taxon>Pseudoscourfieldiales</taxon>
        <taxon>Pycnococcaceae</taxon>
        <taxon>Pycnococcus</taxon>
    </lineage>
</organism>
<proteinExistence type="predicted"/>
<accession>A0A830HGH8</accession>
<protein>
    <submittedName>
        <fullName evidence="2">Uncharacterized protein</fullName>
    </submittedName>
</protein>
<feature type="region of interest" description="Disordered" evidence="1">
    <location>
        <begin position="116"/>
        <end position="146"/>
    </location>
</feature>
<sequence>MASSMHGGAGVHGSLLHSGSGAGEATTGSSSGSSSRTSRSGGHAFSSQHALLLLACAFTAYSILHGTARVEESGRHLHTRGDLGALRQVFQRFRRHPVTSTTTRVPATAAALARRANARSSAAARRGGGTGGTGASRAHRSAAVTTTSAQMPIADGLVNRLQALNDEQAALEKFQEIRTKT</sequence>
<dbReference type="EMBL" id="BNJQ01000011">
    <property type="protein sequence ID" value="GHP05918.1"/>
    <property type="molecule type" value="Genomic_DNA"/>
</dbReference>
<feature type="compositionally biased region" description="Low complexity" evidence="1">
    <location>
        <begin position="116"/>
        <end position="125"/>
    </location>
</feature>
<gene>
    <name evidence="2" type="ORF">PPROV_000466500</name>
</gene>
<comment type="caution">
    <text evidence="2">The sequence shown here is derived from an EMBL/GenBank/DDBJ whole genome shotgun (WGS) entry which is preliminary data.</text>
</comment>
<reference evidence="2" key="1">
    <citation type="submission" date="2020-10" db="EMBL/GenBank/DDBJ databases">
        <title>Unveiling of a novel bifunctional photoreceptor, Dualchrome1, isolated from a cosmopolitan green alga.</title>
        <authorList>
            <person name="Suzuki S."/>
            <person name="Kawachi M."/>
        </authorList>
    </citation>
    <scope>NUCLEOTIDE SEQUENCE</scope>
    <source>
        <strain evidence="2">NIES 2893</strain>
    </source>
</reference>
<dbReference type="Proteomes" id="UP000660262">
    <property type="component" value="Unassembled WGS sequence"/>
</dbReference>
<feature type="compositionally biased region" description="Low complexity" evidence="1">
    <location>
        <begin position="12"/>
        <end position="42"/>
    </location>
</feature>
<evidence type="ECO:0000256" key="1">
    <source>
        <dbReference type="SAM" id="MobiDB-lite"/>
    </source>
</evidence>
<evidence type="ECO:0000313" key="2">
    <source>
        <dbReference type="EMBL" id="GHP05918.1"/>
    </source>
</evidence>
<name>A0A830HGH8_9CHLO</name>
<evidence type="ECO:0000313" key="3">
    <source>
        <dbReference type="Proteomes" id="UP000660262"/>
    </source>
</evidence>